<dbReference type="PANTHER" id="PTHR22916">
    <property type="entry name" value="GLYCOSYLTRANSFERASE"/>
    <property type="match status" value="1"/>
</dbReference>
<dbReference type="AlphaFoldDB" id="A0AAE3EP71"/>
<keyword evidence="3" id="KW-1185">Reference proteome</keyword>
<dbReference type="Proteomes" id="UP001199795">
    <property type="component" value="Unassembled WGS sequence"/>
</dbReference>
<dbReference type="EC" id="2.4.-.-" evidence="2"/>
<protein>
    <submittedName>
        <fullName evidence="2">Glycosyltransferase</fullName>
        <ecNumber evidence="2">2.4.-.-</ecNumber>
    </submittedName>
</protein>
<accession>A0AAE3EP71</accession>
<comment type="caution">
    <text evidence="2">The sequence shown here is derived from an EMBL/GenBank/DDBJ whole genome shotgun (WGS) entry which is preliminary data.</text>
</comment>
<evidence type="ECO:0000259" key="1">
    <source>
        <dbReference type="Pfam" id="PF00535"/>
    </source>
</evidence>
<dbReference type="SUPFAM" id="SSF53448">
    <property type="entry name" value="Nucleotide-diphospho-sugar transferases"/>
    <property type="match status" value="1"/>
</dbReference>
<dbReference type="GO" id="GO:0016758">
    <property type="term" value="F:hexosyltransferase activity"/>
    <property type="evidence" value="ECO:0007669"/>
    <property type="project" value="UniProtKB-ARBA"/>
</dbReference>
<feature type="domain" description="Glycosyltransferase 2-like" evidence="1">
    <location>
        <begin position="4"/>
        <end position="115"/>
    </location>
</feature>
<dbReference type="PANTHER" id="PTHR22916:SF3">
    <property type="entry name" value="UDP-GLCNAC:BETAGAL BETA-1,3-N-ACETYLGLUCOSAMINYLTRANSFERASE-LIKE PROTEIN 1"/>
    <property type="match status" value="1"/>
</dbReference>
<dbReference type="Gene3D" id="3.90.550.10">
    <property type="entry name" value="Spore Coat Polysaccharide Biosynthesis Protein SpsA, Chain A"/>
    <property type="match status" value="1"/>
</dbReference>
<dbReference type="Pfam" id="PF00535">
    <property type="entry name" value="Glycos_transf_2"/>
    <property type="match status" value="1"/>
</dbReference>
<gene>
    <name evidence="2" type="ORF">L3X37_12005</name>
</gene>
<keyword evidence="2" id="KW-0328">Glycosyltransferase</keyword>
<dbReference type="EMBL" id="JAKKDU010000014">
    <property type="protein sequence ID" value="MCF7569083.1"/>
    <property type="molecule type" value="Genomic_DNA"/>
</dbReference>
<dbReference type="CDD" id="cd00761">
    <property type="entry name" value="Glyco_tranf_GTA_type"/>
    <property type="match status" value="1"/>
</dbReference>
<reference evidence="2" key="1">
    <citation type="submission" date="2022-01" db="EMBL/GenBank/DDBJ databases">
        <title>Draft genome sequence of Sabulilitoribacter arenilitoris KCTC 52401.</title>
        <authorList>
            <person name="Oh J.-S."/>
        </authorList>
    </citation>
    <scope>NUCLEOTIDE SEQUENCE</scope>
    <source>
        <strain evidence="2">HMF6543</strain>
    </source>
</reference>
<dbReference type="InterPro" id="IPR029044">
    <property type="entry name" value="Nucleotide-diphossugar_trans"/>
</dbReference>
<evidence type="ECO:0000313" key="2">
    <source>
        <dbReference type="EMBL" id="MCF7569083.1"/>
    </source>
</evidence>
<dbReference type="RefSeq" id="WP_237240418.1">
    <property type="nucleotide sequence ID" value="NZ_JAKKDU010000014.1"/>
</dbReference>
<organism evidence="2 3">
    <name type="scientific">Wocania arenilitoris</name>
    <dbReference type="NCBI Taxonomy" id="2044858"/>
    <lineage>
        <taxon>Bacteria</taxon>
        <taxon>Pseudomonadati</taxon>
        <taxon>Bacteroidota</taxon>
        <taxon>Flavobacteriia</taxon>
        <taxon>Flavobacteriales</taxon>
        <taxon>Flavobacteriaceae</taxon>
        <taxon>Wocania</taxon>
    </lineage>
</organism>
<name>A0AAE3EP71_9FLAO</name>
<proteinExistence type="predicted"/>
<dbReference type="InterPro" id="IPR001173">
    <property type="entry name" value="Glyco_trans_2-like"/>
</dbReference>
<evidence type="ECO:0000313" key="3">
    <source>
        <dbReference type="Proteomes" id="UP001199795"/>
    </source>
</evidence>
<sequence>MKLSIIIPVYNVELYISGCIQSLLNQGLSTSDYEIIVVNDGSKDKSIEIVKQFQLDNNNIFIYNKENGGVGSARNYGLNLAKGNYIYFIDPDDYLANNTLKPILDCAKTNNLQVLTFISKGTTATNLHDSVTDISKAFSITKLSGIDYIGINSYKNEVWWYIIKKDFLEEISLRFIEGRWMEDAVFTANLLLNANNVAHLPIDTHRHVRVAGSAMTSKEPSHYLKVIYDNANAAELFMPLIKSIKKNKDCIERLKTRQQSFVFFLMIRMLKSTIKLKEARKIIERMQAVNAYPLNSFLGNDYNGFTYSLLVKLFNIKNLYYLIFLISNPILKSKK</sequence>
<keyword evidence="2" id="KW-0808">Transferase</keyword>